<evidence type="ECO:0000256" key="1">
    <source>
        <dbReference type="SAM" id="MobiDB-lite"/>
    </source>
</evidence>
<feature type="region of interest" description="Disordered" evidence="1">
    <location>
        <begin position="35"/>
        <end position="62"/>
    </location>
</feature>
<dbReference type="Proteomes" id="UP000037460">
    <property type="component" value="Unassembled WGS sequence"/>
</dbReference>
<evidence type="ECO:0000313" key="3">
    <source>
        <dbReference type="Proteomes" id="UP000037460"/>
    </source>
</evidence>
<feature type="compositionally biased region" description="Basic and acidic residues" evidence="1">
    <location>
        <begin position="169"/>
        <end position="190"/>
    </location>
</feature>
<evidence type="ECO:0000313" key="2">
    <source>
        <dbReference type="EMBL" id="KOO23321.1"/>
    </source>
</evidence>
<protein>
    <submittedName>
        <fullName evidence="2">Uncharacterized protein</fullName>
    </submittedName>
</protein>
<feature type="region of interest" description="Disordered" evidence="1">
    <location>
        <begin position="143"/>
        <end position="198"/>
    </location>
</feature>
<dbReference type="EMBL" id="JWZX01003203">
    <property type="protein sequence ID" value="KOO23321.1"/>
    <property type="molecule type" value="Genomic_DNA"/>
</dbReference>
<accession>A0A0M0J9S1</accession>
<organism evidence="2 3">
    <name type="scientific">Chrysochromulina tobinii</name>
    <dbReference type="NCBI Taxonomy" id="1460289"/>
    <lineage>
        <taxon>Eukaryota</taxon>
        <taxon>Haptista</taxon>
        <taxon>Haptophyta</taxon>
        <taxon>Prymnesiophyceae</taxon>
        <taxon>Prymnesiales</taxon>
        <taxon>Chrysochromulinaceae</taxon>
        <taxon>Chrysochromulina</taxon>
    </lineage>
</organism>
<proteinExistence type="predicted"/>
<name>A0A0M0J9S1_9EUKA</name>
<dbReference type="AlphaFoldDB" id="A0A0M0J9S1"/>
<gene>
    <name evidence="2" type="ORF">Ctob_000226</name>
</gene>
<comment type="caution">
    <text evidence="2">The sequence shown here is derived from an EMBL/GenBank/DDBJ whole genome shotgun (WGS) entry which is preliminary data.</text>
</comment>
<sequence>MADKVKAEAQIAALGSVAVVRPSPLRALEHLELELATSEPSSSTSHDLDDDLQRILDDAEDDGSIDELLDAQSFTSPERRREELDKILERADALAAMTTRSLESAQLELALQARSRHGYVRLHFEVEHGKPPPPVAEYFAAPSRAPAHADDVSVTAASHDDEALSSPDEAERRAGRDPDEAERRAGRDEPPADAAEAAMVASDLPETTPGAPYRAQVNFGALASVCLELCVNVGRLDHLLGPIYTLFCTSSRSREAYLLALEPFIVTRRVPRLPGALLLNMARLFALPPCDPGSAAALTGHVGASSWALTGHPSAVASASVGEPGVVGGWEHCLIAADCD</sequence>
<keyword evidence="3" id="KW-1185">Reference proteome</keyword>
<reference evidence="3" key="1">
    <citation type="journal article" date="2015" name="PLoS Genet.">
        <title>Genome Sequence and Transcriptome Analyses of Chrysochromulina tobin: Metabolic Tools for Enhanced Algal Fitness in the Prominent Order Prymnesiales (Haptophyceae).</title>
        <authorList>
            <person name="Hovde B.T."/>
            <person name="Deodato C.R."/>
            <person name="Hunsperger H.M."/>
            <person name="Ryken S.A."/>
            <person name="Yost W."/>
            <person name="Jha R.K."/>
            <person name="Patterson J."/>
            <person name="Monnat R.J. Jr."/>
            <person name="Barlow S.B."/>
            <person name="Starkenburg S.R."/>
            <person name="Cattolico R.A."/>
        </authorList>
    </citation>
    <scope>NUCLEOTIDE SEQUENCE</scope>
    <source>
        <strain evidence="3">CCMP291</strain>
    </source>
</reference>